<evidence type="ECO:0000256" key="1">
    <source>
        <dbReference type="ARBA" id="ARBA00004651"/>
    </source>
</evidence>
<dbReference type="InterPro" id="IPR045861">
    <property type="entry name" value="CorA_cytoplasmic_dom"/>
</dbReference>
<dbReference type="Pfam" id="PF01544">
    <property type="entry name" value="CorA"/>
    <property type="match status" value="1"/>
</dbReference>
<dbReference type="CDD" id="cd12822">
    <property type="entry name" value="TmCorA-like"/>
    <property type="match status" value="1"/>
</dbReference>
<keyword evidence="7 8" id="KW-0472">Membrane</keyword>
<dbReference type="Gene3D" id="1.20.58.340">
    <property type="entry name" value="Magnesium transport protein CorA, transmembrane region"/>
    <property type="match status" value="2"/>
</dbReference>
<keyword evidence="10" id="KW-1185">Reference proteome</keyword>
<evidence type="ECO:0000256" key="7">
    <source>
        <dbReference type="ARBA" id="ARBA00023136"/>
    </source>
</evidence>
<dbReference type="EMBL" id="BAABJY010000002">
    <property type="protein sequence ID" value="GAA4864172.1"/>
    <property type="molecule type" value="Genomic_DNA"/>
</dbReference>
<comment type="caution">
    <text evidence="9">The sequence shown here is derived from an EMBL/GenBank/DDBJ whole genome shotgun (WGS) entry which is preliminary data.</text>
</comment>
<dbReference type="RefSeq" id="WP_345294926.1">
    <property type="nucleotide sequence ID" value="NZ_BAABJY010000002.1"/>
</dbReference>
<dbReference type="PANTHER" id="PTHR46494">
    <property type="entry name" value="CORA FAMILY METAL ION TRANSPORTER (EUROFUNG)"/>
    <property type="match status" value="1"/>
</dbReference>
<protein>
    <submittedName>
        <fullName evidence="9">Magnesium/cobalt transporter CorA</fullName>
    </submittedName>
</protein>
<comment type="subcellular location">
    <subcellularLocation>
        <location evidence="1">Cell membrane</location>
        <topology evidence="1">Multi-pass membrane protein</topology>
    </subcellularLocation>
</comment>
<keyword evidence="6 8" id="KW-1133">Transmembrane helix</keyword>
<proteinExistence type="inferred from homology"/>
<feature type="transmembrane region" description="Helical" evidence="8">
    <location>
        <begin position="296"/>
        <end position="316"/>
    </location>
</feature>
<reference evidence="10" key="1">
    <citation type="journal article" date="2019" name="Int. J. Syst. Evol. Microbiol.">
        <title>The Global Catalogue of Microorganisms (GCM) 10K type strain sequencing project: providing services to taxonomists for standard genome sequencing and annotation.</title>
        <authorList>
            <consortium name="The Broad Institute Genomics Platform"/>
            <consortium name="The Broad Institute Genome Sequencing Center for Infectious Disease"/>
            <person name="Wu L."/>
            <person name="Ma J."/>
        </authorList>
    </citation>
    <scope>NUCLEOTIDE SEQUENCE [LARGE SCALE GENOMIC DNA]</scope>
    <source>
        <strain evidence="10">JCM 18392</strain>
    </source>
</reference>
<dbReference type="InterPro" id="IPR002523">
    <property type="entry name" value="MgTranspt_CorA/ZnTranspt_ZntB"/>
</dbReference>
<gene>
    <name evidence="9" type="primary">corA</name>
    <name evidence="9" type="ORF">GCM10023332_15390</name>
</gene>
<evidence type="ECO:0000256" key="4">
    <source>
        <dbReference type="ARBA" id="ARBA00022475"/>
    </source>
</evidence>
<feature type="transmembrane region" description="Helical" evidence="8">
    <location>
        <begin position="264"/>
        <end position="284"/>
    </location>
</feature>
<sequence length="322" mass="36365">MIQINAWRGDGTAADLIPVEAFDPGASADARVVWIDLVGDDTDEHRGFLQERLGLPRLAVDDALRLRHPPKYEDLGDGWHLLLMRGFDVGSASIKFGTIQLAVFWRDNLLVTRHVKPSASVVALNESLQDGSVEADRAWTLLYTLLRKLLDLYLPITLKIEARLEEIEEMLLKRPSDRLLGELMEFSSQLKRLRRIGAYHEKCLDSMRTHRVAPGGAGAAQLTDLFEHAERLHSLASLLYETTSDLMDGYLSVSAHRLNNVMRVLTVVTVLFVPLTFVAGIYGMNFEYMPELKYRWGYFVVLGVMAVMVAGLLALFRRRGWL</sequence>
<evidence type="ECO:0000256" key="8">
    <source>
        <dbReference type="SAM" id="Phobius"/>
    </source>
</evidence>
<evidence type="ECO:0000256" key="2">
    <source>
        <dbReference type="ARBA" id="ARBA00009765"/>
    </source>
</evidence>
<organism evidence="9 10">
    <name type="scientific">Luteimonas vadosa</name>
    <dbReference type="NCBI Taxonomy" id="1165507"/>
    <lineage>
        <taxon>Bacteria</taxon>
        <taxon>Pseudomonadati</taxon>
        <taxon>Pseudomonadota</taxon>
        <taxon>Gammaproteobacteria</taxon>
        <taxon>Lysobacterales</taxon>
        <taxon>Lysobacteraceae</taxon>
        <taxon>Luteimonas</taxon>
    </lineage>
</organism>
<comment type="similarity">
    <text evidence="2">Belongs to the CorA metal ion transporter (MIT) (TC 1.A.35) family.</text>
</comment>
<evidence type="ECO:0000256" key="3">
    <source>
        <dbReference type="ARBA" id="ARBA00022448"/>
    </source>
</evidence>
<dbReference type="InterPro" id="IPR045863">
    <property type="entry name" value="CorA_TM1_TM2"/>
</dbReference>
<keyword evidence="4" id="KW-1003">Cell membrane</keyword>
<dbReference type="SUPFAM" id="SSF143865">
    <property type="entry name" value="CorA soluble domain-like"/>
    <property type="match status" value="1"/>
</dbReference>
<dbReference type="Proteomes" id="UP001501323">
    <property type="component" value="Unassembled WGS sequence"/>
</dbReference>
<accession>A0ABP9DZY2</accession>
<evidence type="ECO:0000256" key="6">
    <source>
        <dbReference type="ARBA" id="ARBA00022989"/>
    </source>
</evidence>
<dbReference type="SUPFAM" id="SSF144083">
    <property type="entry name" value="Magnesium transport protein CorA, transmembrane region"/>
    <property type="match status" value="1"/>
</dbReference>
<keyword evidence="3" id="KW-0813">Transport</keyword>
<keyword evidence="5 8" id="KW-0812">Transmembrane</keyword>
<name>A0ABP9DZY2_9GAMM</name>
<evidence type="ECO:0000313" key="10">
    <source>
        <dbReference type="Proteomes" id="UP001501323"/>
    </source>
</evidence>
<dbReference type="Gene3D" id="3.30.460.20">
    <property type="entry name" value="CorA soluble domain-like"/>
    <property type="match status" value="1"/>
</dbReference>
<evidence type="ECO:0000313" key="9">
    <source>
        <dbReference type="EMBL" id="GAA4864172.1"/>
    </source>
</evidence>
<evidence type="ECO:0000256" key="5">
    <source>
        <dbReference type="ARBA" id="ARBA00022692"/>
    </source>
</evidence>
<dbReference type="PANTHER" id="PTHR46494:SF1">
    <property type="entry name" value="CORA FAMILY METAL ION TRANSPORTER (EUROFUNG)"/>
    <property type="match status" value="1"/>
</dbReference>